<organism evidence="2 3">
    <name type="scientific">Dendrothele bispora (strain CBS 962.96)</name>
    <dbReference type="NCBI Taxonomy" id="1314807"/>
    <lineage>
        <taxon>Eukaryota</taxon>
        <taxon>Fungi</taxon>
        <taxon>Dikarya</taxon>
        <taxon>Basidiomycota</taxon>
        <taxon>Agaricomycotina</taxon>
        <taxon>Agaricomycetes</taxon>
        <taxon>Agaricomycetidae</taxon>
        <taxon>Agaricales</taxon>
        <taxon>Agaricales incertae sedis</taxon>
        <taxon>Dendrothele</taxon>
    </lineage>
</organism>
<proteinExistence type="predicted"/>
<keyword evidence="3" id="KW-1185">Reference proteome</keyword>
<evidence type="ECO:0000313" key="2">
    <source>
        <dbReference type="EMBL" id="THU77261.1"/>
    </source>
</evidence>
<dbReference type="Proteomes" id="UP000297245">
    <property type="component" value="Unassembled WGS sequence"/>
</dbReference>
<name>A0A4S8KP06_DENBC</name>
<feature type="compositionally biased region" description="Low complexity" evidence="1">
    <location>
        <begin position="40"/>
        <end position="54"/>
    </location>
</feature>
<evidence type="ECO:0000313" key="3">
    <source>
        <dbReference type="Proteomes" id="UP000297245"/>
    </source>
</evidence>
<evidence type="ECO:0000256" key="1">
    <source>
        <dbReference type="SAM" id="MobiDB-lite"/>
    </source>
</evidence>
<dbReference type="OrthoDB" id="3260379at2759"/>
<accession>A0A4S8KP06</accession>
<feature type="region of interest" description="Disordered" evidence="1">
    <location>
        <begin position="37"/>
        <end position="66"/>
    </location>
</feature>
<dbReference type="AlphaFoldDB" id="A0A4S8KP06"/>
<feature type="non-terminal residue" evidence="2">
    <location>
        <position position="98"/>
    </location>
</feature>
<sequence length="98" mass="11013">MKAKRKRVPAALHSELTEYSSLIRALRTSNTLDVTSQLTPSASLSRPASPSVASTQSKIRSKKQKKDTWTRWPLLPEDVPVPKWNFEDEVAIIAKQVL</sequence>
<gene>
    <name evidence="2" type="ORF">K435DRAFT_702800</name>
</gene>
<protein>
    <submittedName>
        <fullName evidence="2">Uncharacterized protein</fullName>
    </submittedName>
</protein>
<reference evidence="2 3" key="1">
    <citation type="journal article" date="2019" name="Nat. Ecol. Evol.">
        <title>Megaphylogeny resolves global patterns of mushroom evolution.</title>
        <authorList>
            <person name="Varga T."/>
            <person name="Krizsan K."/>
            <person name="Foldi C."/>
            <person name="Dima B."/>
            <person name="Sanchez-Garcia M."/>
            <person name="Sanchez-Ramirez S."/>
            <person name="Szollosi G.J."/>
            <person name="Szarkandi J.G."/>
            <person name="Papp V."/>
            <person name="Albert L."/>
            <person name="Andreopoulos W."/>
            <person name="Angelini C."/>
            <person name="Antonin V."/>
            <person name="Barry K.W."/>
            <person name="Bougher N.L."/>
            <person name="Buchanan P."/>
            <person name="Buyck B."/>
            <person name="Bense V."/>
            <person name="Catcheside P."/>
            <person name="Chovatia M."/>
            <person name="Cooper J."/>
            <person name="Damon W."/>
            <person name="Desjardin D."/>
            <person name="Finy P."/>
            <person name="Geml J."/>
            <person name="Haridas S."/>
            <person name="Hughes K."/>
            <person name="Justo A."/>
            <person name="Karasinski D."/>
            <person name="Kautmanova I."/>
            <person name="Kiss B."/>
            <person name="Kocsube S."/>
            <person name="Kotiranta H."/>
            <person name="LaButti K.M."/>
            <person name="Lechner B.E."/>
            <person name="Liimatainen K."/>
            <person name="Lipzen A."/>
            <person name="Lukacs Z."/>
            <person name="Mihaltcheva S."/>
            <person name="Morgado L.N."/>
            <person name="Niskanen T."/>
            <person name="Noordeloos M.E."/>
            <person name="Ohm R.A."/>
            <person name="Ortiz-Santana B."/>
            <person name="Ovrebo C."/>
            <person name="Racz N."/>
            <person name="Riley R."/>
            <person name="Savchenko A."/>
            <person name="Shiryaev A."/>
            <person name="Soop K."/>
            <person name="Spirin V."/>
            <person name="Szebenyi C."/>
            <person name="Tomsovsky M."/>
            <person name="Tulloss R.E."/>
            <person name="Uehling J."/>
            <person name="Grigoriev I.V."/>
            <person name="Vagvolgyi C."/>
            <person name="Papp T."/>
            <person name="Martin F.M."/>
            <person name="Miettinen O."/>
            <person name="Hibbett D.S."/>
            <person name="Nagy L.G."/>
        </authorList>
    </citation>
    <scope>NUCLEOTIDE SEQUENCE [LARGE SCALE GENOMIC DNA]</scope>
    <source>
        <strain evidence="2 3">CBS 962.96</strain>
    </source>
</reference>
<dbReference type="EMBL" id="ML180497">
    <property type="protein sequence ID" value="THU77261.1"/>
    <property type="molecule type" value="Genomic_DNA"/>
</dbReference>